<feature type="compositionally biased region" description="Polar residues" evidence="2">
    <location>
        <begin position="650"/>
        <end position="661"/>
    </location>
</feature>
<proteinExistence type="predicted"/>
<dbReference type="PROSITE" id="PS50003">
    <property type="entry name" value="PH_DOMAIN"/>
    <property type="match status" value="1"/>
</dbReference>
<evidence type="ECO:0000259" key="3">
    <source>
        <dbReference type="PROSITE" id="PS50003"/>
    </source>
</evidence>
<dbReference type="CDD" id="cd13248">
    <property type="entry name" value="PH_PEPP1_2_3"/>
    <property type="match status" value="1"/>
</dbReference>
<sequence length="2097" mass="239242">MKYHNRSNRSNMEHWGIWDWTKPIESGEHLLNYPHLKNGVNDLQELVVNNRTGEPLYRSDNDYSYYYADNPIGGYLAVNVDNDNHNNIMDGLRLQLTKRKGNSLRSPPVRRTNESQITLRGWLYRLEGAALKQWKRRWCVLADYCLFYYKDIEEERLLGSLLLPSYKITPCLNEDGIARKYAFKAEHNNMKTYYFSAESKECQTQWMNALSLASIMQLPSAFSTVRNEGDGQEVAANNEDEEESGFASYQSRRSNSGAINNNQSYDSNIGSDDKYPGSYNSVGLPVVYQQNPQQRPIQRSHYVNAPPKPKRQYYDNSDLYVIPPSAQYSHNSHQTPDLIAHNADSYNSNFVPNTYFTQSYPPYDQQSPPQYRLPPPSQTPRFSRLPPRPHSADFLERDQEDDEDEDECQKIIGSNGFAEGSQRPDNYYNGSQANEPPKIMPVRPKSSLDRYDPYSRYFFEQQTNYMTPPHYPPAPNTVSGKEPRPWSDYLVDNSNITSPQNDNQLSNQSFSQLSSHLPHYHSSNANTYGMDSETPRNYQREESLQRLLEWKQRMLQSPLNKRNWSQQQPQQHQSMQSMQTQSTKSMELPSRPPLPEEYRSKFTMKDALKGPQQRDRDYTPQQQQPYKQRERSKSIGDGSDFVTQTDDHLQSPQKNVSVNYSSDDEAEFNPQMPYNERQRLKETMKSQTTPDYININSIEKECEADKESDLDISKEDYYKASTMFYQRFAESGRQSILMSPVSFNESVSSKNDSIGHAFNRQDWADVGLPVPDETTLARTASRRSLKRVNGKDSKPVTDNESPKRDFTLDKREDGDGVDEYSVKCLLKKFTEFENKNVKPIVNQNDKKHMNGETVHNTEIGFKCQTSVTKPQLNGNNIFAKCYVSDSEILDNNSSIGDEETNTSKSAPLMLSPLTKVLADLRKTADVRKERLYSLSRNPTSLLSKQPKVDEVIVTKGALHLIDKNTSNSGEHEVQTNCGQQSDYLIMNKVTKEGEEDAYVAMDGEDGDKESDAGDDADDEASRDLDSIPYQSDIMADNDIKLKAGCKVRTYKKPRPEPVPNIANHLSLNPNPAYEAFDGIRVATDDSVVDDKALNTTINNEINNNESTEKQRSPNAPYYMSDLMSEEQQIALQEKLAARQTVSPPPLLSRCNALNNTRYLGTTSLQKCDVGKRSFVASYTNNANKRCITPDLNHTNHSQSQTDLQNDIPNGFAENSLSLKRRSKSLEGLMDQQNSVHIYENIDQQTLQTLPFLENDPFFNPSDNNMSDEDFMGTEVLRRVSKKHFGDNSSVKSSSMSQQSVPLVECLDKSFADFTESESDLSSLIELSTGDSVSGPIMAEKVRKRRSSHKRRSKDDLNASDSEVQKPMSMSSKPMHVKPKSLRDHKSTRLCVSTGDLLGKSHEELVLLLIQLRRTQSQFAKNCDQLRLQMESEEKMIEIEPFRREEHKIKFRELRERLVEYEKQYEMQFSVINAVDNMVKMHNTSTAEESAFSDNKAKAASTSILDQVSLEEETTNLSALQQDKEILERTLEGVKSKVAKIGTDLVPVINIEKLKRQQRMIESELSRVRGLLTHSAKRLEEKAAENAQIEHDVLIAKNKIKQVLANEEALETNRTCSLEAELAHINQVIDDLHSRRAELNNAIETIKTTEKKREVVRASPTGLAGSIPLPGKKKITTTYMETDMDSMESRDLAHCPRNVLDGEETPLYENLENNNLTTNPNELLLSQFQTTDDLLSTNPEDIVDEQMRQFYGILPQKPNEIKTVRIVKREAERRRIHFTNGSSKSMDLFWSNGQYESEFSASGAVGGIGSIPPPYYYEDRDDDDILNSFGLKDDCNDGNHSMIDSLNAEFQRTNYNLSHNECDYQCMPERTRSASLSLPSLPSTSFNSSPAVSSSSTSFPFRLTRVRRLESKYGRLGPTRRHHTISSSQPHLAISKMWRSRDDTELNLQMRANVNTPDIVKSTIKKSDDFDDKLIEREIMLPKKIEIPERYIRDDEPEEMSASEKLKRSLKAEMIRKMLSETTTYDDVRRDSNQHIISSSSSSSALGSEENVLSEETRVKLNEEKKRRSQLLQLNHELAKEVMERSRIVAASNESTSS</sequence>
<feature type="region of interest" description="Disordered" evidence="2">
    <location>
        <begin position="1335"/>
        <end position="1384"/>
    </location>
</feature>
<dbReference type="PANTHER" id="PTHR12752">
    <property type="entry name" value="PHOSPHOINOSITOL 3-PHOSPHATE-BINDING PROTEIN"/>
    <property type="match status" value="1"/>
</dbReference>
<dbReference type="SUPFAM" id="SSF50729">
    <property type="entry name" value="PH domain-like"/>
    <property type="match status" value="1"/>
</dbReference>
<feature type="compositionally biased region" description="Polar residues" evidence="2">
    <location>
        <begin position="288"/>
        <end position="297"/>
    </location>
</feature>
<feature type="region of interest" description="Disordered" evidence="2">
    <location>
        <begin position="356"/>
        <end position="446"/>
    </location>
</feature>
<feature type="region of interest" description="Disordered" evidence="2">
    <location>
        <begin position="2035"/>
        <end position="2066"/>
    </location>
</feature>
<feature type="region of interest" description="Disordered" evidence="2">
    <location>
        <begin position="231"/>
        <end position="312"/>
    </location>
</feature>
<accession>A0A7R9PVW0</accession>
<dbReference type="InterPro" id="IPR040392">
    <property type="entry name" value="PKHA4-7_PH"/>
</dbReference>
<reference evidence="4" key="1">
    <citation type="submission" date="2020-11" db="EMBL/GenBank/DDBJ databases">
        <authorList>
            <person name="Tran Van P."/>
        </authorList>
    </citation>
    <scope>NUCLEOTIDE SEQUENCE</scope>
</reference>
<feature type="compositionally biased region" description="Basic residues" evidence="2">
    <location>
        <begin position="1341"/>
        <end position="1351"/>
    </location>
</feature>
<dbReference type="OrthoDB" id="43122at2759"/>
<evidence type="ECO:0000313" key="4">
    <source>
        <dbReference type="EMBL" id="CAD7622683.1"/>
    </source>
</evidence>
<feature type="compositionally biased region" description="Acidic residues" evidence="2">
    <location>
        <begin position="1001"/>
        <end position="1018"/>
    </location>
</feature>
<feature type="compositionally biased region" description="Low complexity" evidence="2">
    <location>
        <begin position="565"/>
        <end position="586"/>
    </location>
</feature>
<dbReference type="InterPro" id="IPR011993">
    <property type="entry name" value="PH-like_dom_sf"/>
</dbReference>
<dbReference type="Pfam" id="PF00169">
    <property type="entry name" value="PH"/>
    <property type="match status" value="1"/>
</dbReference>
<feature type="compositionally biased region" description="Basic and acidic residues" evidence="2">
    <location>
        <begin position="2054"/>
        <end position="2065"/>
    </location>
</feature>
<dbReference type="EMBL" id="CAJPIZ010001234">
    <property type="protein sequence ID" value="CAG2103113.1"/>
    <property type="molecule type" value="Genomic_DNA"/>
</dbReference>
<feature type="region of interest" description="Disordered" evidence="2">
    <location>
        <begin position="466"/>
        <end position="542"/>
    </location>
</feature>
<dbReference type="Proteomes" id="UP000759131">
    <property type="component" value="Unassembled WGS sequence"/>
</dbReference>
<keyword evidence="5" id="KW-1185">Reference proteome</keyword>
<feature type="coiled-coil region" evidence="1">
    <location>
        <begin position="1509"/>
        <end position="1536"/>
    </location>
</feature>
<dbReference type="PANTHER" id="PTHR12752:SF9">
    <property type="entry name" value="KRAMER, ISOFORM I"/>
    <property type="match status" value="1"/>
</dbReference>
<dbReference type="Gene3D" id="2.30.29.30">
    <property type="entry name" value="Pleckstrin-homology domain (PH domain)/Phosphotyrosine-binding domain (PTB)"/>
    <property type="match status" value="1"/>
</dbReference>
<dbReference type="EMBL" id="OC855809">
    <property type="protein sequence ID" value="CAD7622683.1"/>
    <property type="molecule type" value="Genomic_DNA"/>
</dbReference>
<feature type="compositionally biased region" description="Polar residues" evidence="2">
    <location>
        <begin position="247"/>
        <end position="270"/>
    </location>
</feature>
<feature type="region of interest" description="Disordered" evidence="2">
    <location>
        <begin position="774"/>
        <end position="812"/>
    </location>
</feature>
<feature type="compositionally biased region" description="Acidic residues" evidence="2">
    <location>
        <begin position="398"/>
        <end position="407"/>
    </location>
</feature>
<keyword evidence="1" id="KW-0175">Coiled coil</keyword>
<feature type="compositionally biased region" description="Low complexity" evidence="2">
    <location>
        <begin position="500"/>
        <end position="517"/>
    </location>
</feature>
<evidence type="ECO:0000313" key="5">
    <source>
        <dbReference type="Proteomes" id="UP000759131"/>
    </source>
</evidence>
<name>A0A7R9PVW0_9ACAR</name>
<feature type="compositionally biased region" description="Basic and acidic residues" evidence="2">
    <location>
        <begin position="789"/>
        <end position="812"/>
    </location>
</feature>
<organism evidence="4">
    <name type="scientific">Medioppia subpectinata</name>
    <dbReference type="NCBI Taxonomy" id="1979941"/>
    <lineage>
        <taxon>Eukaryota</taxon>
        <taxon>Metazoa</taxon>
        <taxon>Ecdysozoa</taxon>
        <taxon>Arthropoda</taxon>
        <taxon>Chelicerata</taxon>
        <taxon>Arachnida</taxon>
        <taxon>Acari</taxon>
        <taxon>Acariformes</taxon>
        <taxon>Sarcoptiformes</taxon>
        <taxon>Oribatida</taxon>
        <taxon>Brachypylina</taxon>
        <taxon>Oppioidea</taxon>
        <taxon>Oppiidae</taxon>
        <taxon>Medioppia</taxon>
    </lineage>
</organism>
<feature type="compositionally biased region" description="Low complexity" evidence="2">
    <location>
        <begin position="358"/>
        <end position="370"/>
    </location>
</feature>
<dbReference type="InterPro" id="IPR001849">
    <property type="entry name" value="PH_domain"/>
</dbReference>
<feature type="region of interest" description="Disordered" evidence="2">
    <location>
        <begin position="558"/>
        <end position="673"/>
    </location>
</feature>
<evidence type="ECO:0000256" key="1">
    <source>
        <dbReference type="SAM" id="Coils"/>
    </source>
</evidence>
<protein>
    <recommendedName>
        <fullName evidence="3">PH domain-containing protein</fullName>
    </recommendedName>
</protein>
<dbReference type="InterPro" id="IPR057971">
    <property type="entry name" value="PKHA4-7_TBCA"/>
</dbReference>
<dbReference type="Pfam" id="PF25541">
    <property type="entry name" value="TBCA_PH"/>
    <property type="match status" value="1"/>
</dbReference>
<gene>
    <name evidence="4" type="ORF">OSB1V03_LOCUS3146</name>
</gene>
<feature type="domain" description="PH" evidence="3">
    <location>
        <begin position="116"/>
        <end position="215"/>
    </location>
</feature>
<evidence type="ECO:0000256" key="2">
    <source>
        <dbReference type="SAM" id="MobiDB-lite"/>
    </source>
</evidence>
<feature type="region of interest" description="Disordered" evidence="2">
    <location>
        <begin position="1001"/>
        <end position="1027"/>
    </location>
</feature>
<dbReference type="SMART" id="SM00233">
    <property type="entry name" value="PH"/>
    <property type="match status" value="1"/>
</dbReference>
<feature type="compositionally biased region" description="Basic and acidic residues" evidence="2">
    <location>
        <begin position="594"/>
        <end position="618"/>
    </location>
</feature>